<evidence type="ECO:0000313" key="1">
    <source>
        <dbReference type="EMBL" id="CAE0118574.1"/>
    </source>
</evidence>
<proteinExistence type="predicted"/>
<dbReference type="AlphaFoldDB" id="A0A7S3AZI6"/>
<name>A0A7S3AZI6_9EUKA</name>
<organism evidence="1">
    <name type="scientific">Haptolina ericina</name>
    <dbReference type="NCBI Taxonomy" id="156174"/>
    <lineage>
        <taxon>Eukaryota</taxon>
        <taxon>Haptista</taxon>
        <taxon>Haptophyta</taxon>
        <taxon>Prymnesiophyceae</taxon>
        <taxon>Prymnesiales</taxon>
        <taxon>Prymnesiaceae</taxon>
        <taxon>Haptolina</taxon>
    </lineage>
</organism>
<reference evidence="1" key="1">
    <citation type="submission" date="2021-01" db="EMBL/GenBank/DDBJ databases">
        <authorList>
            <person name="Corre E."/>
            <person name="Pelletier E."/>
            <person name="Niang G."/>
            <person name="Scheremetjew M."/>
            <person name="Finn R."/>
            <person name="Kale V."/>
            <person name="Holt S."/>
            <person name="Cochrane G."/>
            <person name="Meng A."/>
            <person name="Brown T."/>
            <person name="Cohen L."/>
        </authorList>
    </citation>
    <scope>NUCLEOTIDE SEQUENCE</scope>
    <source>
        <strain evidence="1">CCMP281</strain>
    </source>
</reference>
<dbReference type="EMBL" id="HBHX01034786">
    <property type="protein sequence ID" value="CAE0118574.1"/>
    <property type="molecule type" value="Transcribed_RNA"/>
</dbReference>
<accession>A0A7S3AZI6</accession>
<sequence>MLSSLLVRAFVPQSTRPLSLTGRAVTVTMNAPSPGDVADLSNLDERMWSQARWATTATTDDGACYIVAEEDEPDPSKQWFFCSDPADDESMQCELVPEWMGSSPDGGHAVWLCSTPKVKSEK</sequence>
<protein>
    <submittedName>
        <fullName evidence="1">Uncharacterized protein</fullName>
    </submittedName>
</protein>
<gene>
    <name evidence="1" type="ORF">HERI1096_LOCUS19273</name>
</gene>